<proteinExistence type="predicted"/>
<accession>A0ABR3PEH3</accession>
<dbReference type="Proteomes" id="UP001562354">
    <property type="component" value="Unassembled WGS sequence"/>
</dbReference>
<feature type="compositionally biased region" description="Basic and acidic residues" evidence="1">
    <location>
        <begin position="31"/>
        <end position="50"/>
    </location>
</feature>
<feature type="compositionally biased region" description="Basic and acidic residues" evidence="1">
    <location>
        <begin position="68"/>
        <end position="84"/>
    </location>
</feature>
<name>A0ABR3PEH3_9PEZI</name>
<gene>
    <name evidence="2" type="ORF">AAFC00_003512</name>
</gene>
<comment type="caution">
    <text evidence="2">The sequence shown here is derived from an EMBL/GenBank/DDBJ whole genome shotgun (WGS) entry which is preliminary data.</text>
</comment>
<organism evidence="2 3">
    <name type="scientific">Neodothiora populina</name>
    <dbReference type="NCBI Taxonomy" id="2781224"/>
    <lineage>
        <taxon>Eukaryota</taxon>
        <taxon>Fungi</taxon>
        <taxon>Dikarya</taxon>
        <taxon>Ascomycota</taxon>
        <taxon>Pezizomycotina</taxon>
        <taxon>Dothideomycetes</taxon>
        <taxon>Dothideomycetidae</taxon>
        <taxon>Dothideales</taxon>
        <taxon>Dothioraceae</taxon>
        <taxon>Neodothiora</taxon>
    </lineage>
</organism>
<dbReference type="EMBL" id="JBFMKM010000008">
    <property type="protein sequence ID" value="KAL1304529.1"/>
    <property type="molecule type" value="Genomic_DNA"/>
</dbReference>
<feature type="region of interest" description="Disordered" evidence="1">
    <location>
        <begin position="1"/>
        <end position="110"/>
    </location>
</feature>
<feature type="compositionally biased region" description="Polar residues" evidence="1">
    <location>
        <begin position="17"/>
        <end position="29"/>
    </location>
</feature>
<keyword evidence="3" id="KW-1185">Reference proteome</keyword>
<dbReference type="RefSeq" id="XP_069200804.1">
    <property type="nucleotide sequence ID" value="XM_069342991.1"/>
</dbReference>
<evidence type="ECO:0000313" key="2">
    <source>
        <dbReference type="EMBL" id="KAL1304529.1"/>
    </source>
</evidence>
<reference evidence="2 3" key="1">
    <citation type="submission" date="2024-07" db="EMBL/GenBank/DDBJ databases">
        <title>Draft sequence of the Neodothiora populina.</title>
        <authorList>
            <person name="Drown D.D."/>
            <person name="Schuette U.S."/>
            <person name="Buechlein A.B."/>
            <person name="Rusch D.R."/>
            <person name="Winton L.W."/>
            <person name="Adams G.A."/>
        </authorList>
    </citation>
    <scope>NUCLEOTIDE SEQUENCE [LARGE SCALE GENOMIC DNA]</scope>
    <source>
        <strain evidence="2 3">CPC 39397</strain>
    </source>
</reference>
<dbReference type="GeneID" id="95977213"/>
<evidence type="ECO:0000256" key="1">
    <source>
        <dbReference type="SAM" id="MobiDB-lite"/>
    </source>
</evidence>
<evidence type="ECO:0000313" key="3">
    <source>
        <dbReference type="Proteomes" id="UP001562354"/>
    </source>
</evidence>
<protein>
    <submittedName>
        <fullName evidence="2">Uncharacterized protein</fullName>
    </submittedName>
</protein>
<feature type="compositionally biased region" description="Polar residues" evidence="1">
    <location>
        <begin position="51"/>
        <end position="60"/>
    </location>
</feature>
<sequence length="517" mass="58490">MAGKRGAQKPAEAGDSTAKNQDASTTAKRGTQREGSPRRRVEFRLDDNDSRPTASSSRNPLDTAPALRLDDHGATEQLLRETRASHSPSPRRADFKGKQPPKPYAGATYPINMDADMQPMQSIHKPPPSTPQQQKELDDDNWVCTELLALRAQIKLFCEDHFDFQIKYPVEPAFAAAPRELISYVGCVALGGSKGREGWRELIDNIVLRRALVYGIIYRVAHEHIFSSLFFGADRRLIFRLMRLEQDQMDMDGFYRAAQRAKAIQEAGVPKTDLTPLPGAIVGTARLTAQLETILNPIRDLDDTVRIARIDAAYIEGLRSILLHAVRINNYMRKLDDVLYYFQPIFKDEEFDPNEMECENLRDMQLDCPLDDPTEAAVAAAMGKQPRRTKKIRGDPTDRVLVRVICSPGCIAYRKGGGDLAKYILQQERLHQDQFLPPELRSRFAREKVYGRVITEEDGLRSRRLTRATAAFRWGKPQFEDDAHMHNYQELVEAQSEISKFCESTELQKGASGCIIM</sequence>